<keyword evidence="1" id="KW-1133">Transmembrane helix</keyword>
<comment type="caution">
    <text evidence="2">The sequence shown here is derived from an EMBL/GenBank/DDBJ whole genome shotgun (WGS) entry which is preliminary data.</text>
</comment>
<gene>
    <name evidence="2" type="ORF">C475_19958</name>
</gene>
<feature type="transmembrane region" description="Helical" evidence="1">
    <location>
        <begin position="74"/>
        <end position="98"/>
    </location>
</feature>
<sequence length="102" mass="11317">MGEPAGRRLWNRRTLAALSYLAMPVSGLVIRYVTEPAERDAFHTLQSVYLGAALVALFPTAAFLPFLYFNVVPVVWVVAMLTAYNGMAFEFPVVGPLARERL</sequence>
<dbReference type="EMBL" id="AOIU01000045">
    <property type="protein sequence ID" value="ELZ20573.1"/>
    <property type="molecule type" value="Genomic_DNA"/>
</dbReference>
<name>M0CD77_9EURY</name>
<feature type="transmembrane region" description="Helical" evidence="1">
    <location>
        <begin position="15"/>
        <end position="34"/>
    </location>
</feature>
<keyword evidence="1" id="KW-0472">Membrane</keyword>
<dbReference type="AlphaFoldDB" id="M0CD77"/>
<dbReference type="OrthoDB" id="329551at2157"/>
<dbReference type="STRING" id="797114.C475_19958"/>
<evidence type="ECO:0000313" key="3">
    <source>
        <dbReference type="Proteomes" id="UP000011626"/>
    </source>
</evidence>
<feature type="transmembrane region" description="Helical" evidence="1">
    <location>
        <begin position="46"/>
        <end position="68"/>
    </location>
</feature>
<proteinExistence type="predicted"/>
<evidence type="ECO:0000256" key="1">
    <source>
        <dbReference type="SAM" id="Phobius"/>
    </source>
</evidence>
<evidence type="ECO:0000313" key="2">
    <source>
        <dbReference type="EMBL" id="ELZ20573.1"/>
    </source>
</evidence>
<protein>
    <submittedName>
        <fullName evidence="2">Uncharacterized protein</fullName>
    </submittedName>
</protein>
<dbReference type="Proteomes" id="UP000011626">
    <property type="component" value="Unassembled WGS sequence"/>
</dbReference>
<reference evidence="2 3" key="1">
    <citation type="journal article" date="2014" name="PLoS Genet.">
        <title>Phylogenetically driven sequencing of extremely halophilic archaea reveals strategies for static and dynamic osmo-response.</title>
        <authorList>
            <person name="Becker E.A."/>
            <person name="Seitzer P.M."/>
            <person name="Tritt A."/>
            <person name="Larsen D."/>
            <person name="Krusor M."/>
            <person name="Yao A.I."/>
            <person name="Wu D."/>
            <person name="Madern D."/>
            <person name="Eisen J.A."/>
            <person name="Darling A.E."/>
            <person name="Facciotti M.T."/>
        </authorList>
    </citation>
    <scope>NUCLEOTIDE SEQUENCE [LARGE SCALE GENOMIC DNA]</scope>
    <source>
        <strain evidence="2 3">2-9-1</strain>
    </source>
</reference>
<dbReference type="RefSeq" id="WP_006885655.1">
    <property type="nucleotide sequence ID" value="NZ_AOIU01000045.1"/>
</dbReference>
<accession>M0CD77</accession>
<keyword evidence="1" id="KW-0812">Transmembrane</keyword>
<keyword evidence="3" id="KW-1185">Reference proteome</keyword>
<organism evidence="2 3">
    <name type="scientific">Halosimplex carlsbadense 2-9-1</name>
    <dbReference type="NCBI Taxonomy" id="797114"/>
    <lineage>
        <taxon>Archaea</taxon>
        <taxon>Methanobacteriati</taxon>
        <taxon>Methanobacteriota</taxon>
        <taxon>Stenosarchaea group</taxon>
        <taxon>Halobacteria</taxon>
        <taxon>Halobacteriales</taxon>
        <taxon>Haloarculaceae</taxon>
        <taxon>Halosimplex</taxon>
    </lineage>
</organism>